<dbReference type="PROSITE" id="PS50943">
    <property type="entry name" value="HTH_CROC1"/>
    <property type="match status" value="1"/>
</dbReference>
<dbReference type="EMBL" id="BAAAMR010000050">
    <property type="protein sequence ID" value="GAA2148844.1"/>
    <property type="molecule type" value="Genomic_DNA"/>
</dbReference>
<organism evidence="2 3">
    <name type="scientific">Actinomadura napierensis</name>
    <dbReference type="NCBI Taxonomy" id="267854"/>
    <lineage>
        <taxon>Bacteria</taxon>
        <taxon>Bacillati</taxon>
        <taxon>Actinomycetota</taxon>
        <taxon>Actinomycetes</taxon>
        <taxon>Streptosporangiales</taxon>
        <taxon>Thermomonosporaceae</taxon>
        <taxon>Actinomadura</taxon>
    </lineage>
</organism>
<gene>
    <name evidence="2" type="ORF">GCM10009727_51980</name>
</gene>
<dbReference type="CDD" id="cd00093">
    <property type="entry name" value="HTH_XRE"/>
    <property type="match status" value="1"/>
</dbReference>
<dbReference type="RefSeq" id="WP_344272207.1">
    <property type="nucleotide sequence ID" value="NZ_BAAAMR010000050.1"/>
</dbReference>
<sequence length="483" mass="52486">MAQTISRARRKELAGQARAIRSQGQRSRWPVEKIAAQILAQLPQVLPLEAWRWAYGWSRADVVRGVGELYRADGLGVPPLNPAMLCRWEHGEHPPSPDYAMALCRLYNATPAQLGLPAWASPPAGYQRRGYGAWQRRPLRPRNGALMTAGGNGLAALRESVELAREVEGPAGGPQTRENLAAALAHYDLRYSQYPPAVLSQEVHRCRTLVNELLHHPQTEPDRRELRRIAGWLSAAVGNLAFHLGDQAAADVHLATAARLGDDVGDRWLECWTTGARAMIAYYEHRYAEAVQHAERAYEQAEEPLRQAQILAWGLLRPTAALGTHSRAEVARLSGRALDAMDAAPQDDVPGRFGFDRAELEMHQAEAALVAGDPAEAARYAGDSLQHIPHGRPGWAAATTVLARAEAVHRRADDAAALGMTVLDTVTPDALRATSRDRLTALGTDLRRRPGTPSRAAVDFLAQLEALPPLVSTGAASSEPNGG</sequence>
<accession>A0ABP5LPK5</accession>
<protein>
    <recommendedName>
        <fullName evidence="1">HTH cro/C1-type domain-containing protein</fullName>
    </recommendedName>
</protein>
<name>A0ABP5LPK5_9ACTN</name>
<dbReference type="Proteomes" id="UP001501020">
    <property type="component" value="Unassembled WGS sequence"/>
</dbReference>
<evidence type="ECO:0000259" key="1">
    <source>
        <dbReference type="PROSITE" id="PS50943"/>
    </source>
</evidence>
<keyword evidence="3" id="KW-1185">Reference proteome</keyword>
<evidence type="ECO:0000313" key="2">
    <source>
        <dbReference type="EMBL" id="GAA2148844.1"/>
    </source>
</evidence>
<proteinExistence type="predicted"/>
<feature type="domain" description="HTH cro/C1-type" evidence="1">
    <location>
        <begin position="72"/>
        <end position="114"/>
    </location>
</feature>
<dbReference type="InterPro" id="IPR001387">
    <property type="entry name" value="Cro/C1-type_HTH"/>
</dbReference>
<evidence type="ECO:0000313" key="3">
    <source>
        <dbReference type="Proteomes" id="UP001501020"/>
    </source>
</evidence>
<comment type="caution">
    <text evidence="2">The sequence shown here is derived from an EMBL/GenBank/DDBJ whole genome shotgun (WGS) entry which is preliminary data.</text>
</comment>
<reference evidence="3" key="1">
    <citation type="journal article" date="2019" name="Int. J. Syst. Evol. Microbiol.">
        <title>The Global Catalogue of Microorganisms (GCM) 10K type strain sequencing project: providing services to taxonomists for standard genome sequencing and annotation.</title>
        <authorList>
            <consortium name="The Broad Institute Genomics Platform"/>
            <consortium name="The Broad Institute Genome Sequencing Center for Infectious Disease"/>
            <person name="Wu L."/>
            <person name="Ma J."/>
        </authorList>
    </citation>
    <scope>NUCLEOTIDE SEQUENCE [LARGE SCALE GENOMIC DNA]</scope>
    <source>
        <strain evidence="3">JCM 13850</strain>
    </source>
</reference>